<reference evidence="1 2" key="1">
    <citation type="submission" date="2021-04" db="EMBL/GenBank/DDBJ databases">
        <authorList>
            <person name="De Guttry C."/>
            <person name="Zahm M."/>
            <person name="Klopp C."/>
            <person name="Cabau C."/>
            <person name="Louis A."/>
            <person name="Berthelot C."/>
            <person name="Parey E."/>
            <person name="Roest Crollius H."/>
            <person name="Montfort J."/>
            <person name="Robinson-Rechavi M."/>
            <person name="Bucao C."/>
            <person name="Bouchez O."/>
            <person name="Gislard M."/>
            <person name="Lluch J."/>
            <person name="Milhes M."/>
            <person name="Lampietro C."/>
            <person name="Lopez Roques C."/>
            <person name="Donnadieu C."/>
            <person name="Braasch I."/>
            <person name="Desvignes T."/>
            <person name="Postlethwait J."/>
            <person name="Bobe J."/>
            <person name="Wedekind C."/>
            <person name="Guiguen Y."/>
        </authorList>
    </citation>
    <scope>NUCLEOTIDE SEQUENCE [LARGE SCALE GENOMIC DNA]</scope>
    <source>
        <strain evidence="1">Cs_M1</strain>
        <tissue evidence="1">Blood</tissue>
    </source>
</reference>
<dbReference type="AlphaFoldDB" id="A0AAN8MND2"/>
<sequence length="144" mass="15645">MGHRPQVCKNTKGGTSVCVPPGTAKWVMANSVKMRVPGLSYCSQRISVSGSSTCRRRPTIDFPRSRSTSWLWTMTGTTTTMDSVWCISRWRGEGQCGRCHQEGIYTHSGIGNSNNMAAAVDLASNYITTPDGIAVTGSEVEWHG</sequence>
<comment type="caution">
    <text evidence="1">The sequence shown here is derived from an EMBL/GenBank/DDBJ whole genome shotgun (WGS) entry which is preliminary data.</text>
</comment>
<proteinExistence type="predicted"/>
<organism evidence="1 2">
    <name type="scientific">Coregonus suidteri</name>
    <dbReference type="NCBI Taxonomy" id="861788"/>
    <lineage>
        <taxon>Eukaryota</taxon>
        <taxon>Metazoa</taxon>
        <taxon>Chordata</taxon>
        <taxon>Craniata</taxon>
        <taxon>Vertebrata</taxon>
        <taxon>Euteleostomi</taxon>
        <taxon>Actinopterygii</taxon>
        <taxon>Neopterygii</taxon>
        <taxon>Teleostei</taxon>
        <taxon>Protacanthopterygii</taxon>
        <taxon>Salmoniformes</taxon>
        <taxon>Salmonidae</taxon>
        <taxon>Coregoninae</taxon>
        <taxon>Coregonus</taxon>
    </lineage>
</organism>
<protein>
    <submittedName>
        <fullName evidence="1">Uncharacterized protein</fullName>
    </submittedName>
</protein>
<feature type="non-terminal residue" evidence="1">
    <location>
        <position position="144"/>
    </location>
</feature>
<evidence type="ECO:0000313" key="1">
    <source>
        <dbReference type="EMBL" id="KAK6329162.1"/>
    </source>
</evidence>
<accession>A0AAN8MND2</accession>
<gene>
    <name evidence="1" type="ORF">J4Q44_G00011400</name>
</gene>
<name>A0AAN8MND2_9TELE</name>
<evidence type="ECO:0000313" key="2">
    <source>
        <dbReference type="Proteomes" id="UP001356427"/>
    </source>
</evidence>
<dbReference type="Proteomes" id="UP001356427">
    <property type="component" value="Unassembled WGS sequence"/>
</dbReference>
<keyword evidence="2" id="KW-1185">Reference proteome</keyword>
<dbReference type="EMBL" id="JAGTTL010000001">
    <property type="protein sequence ID" value="KAK6329162.1"/>
    <property type="molecule type" value="Genomic_DNA"/>
</dbReference>